<dbReference type="Proteomes" id="UP000261620">
    <property type="component" value="Unplaced"/>
</dbReference>
<dbReference type="PANTHER" id="PTHR15261:SF6">
    <property type="entry name" value="THROMBOSPONDIN-TYPE LAMININ G DOMAIN AND EAR REPEAT-CONTAINING PROTEIN"/>
    <property type="match status" value="1"/>
</dbReference>
<keyword evidence="2" id="KW-0677">Repeat</keyword>
<keyword evidence="1" id="KW-0732">Signal</keyword>
<protein>
    <submittedName>
        <fullName evidence="3">Uncharacterized protein</fullName>
    </submittedName>
</protein>
<dbReference type="PANTHER" id="PTHR15261">
    <property type="entry name" value="THROMBOSPONDIN-TYPE LAMININ G DOMAIN AND EAR REPEAT-CONTAINING"/>
    <property type="match status" value="1"/>
</dbReference>
<evidence type="ECO:0000313" key="4">
    <source>
        <dbReference type="Proteomes" id="UP000261620"/>
    </source>
</evidence>
<dbReference type="InterPro" id="IPR009039">
    <property type="entry name" value="EAR"/>
</dbReference>
<dbReference type="Pfam" id="PF03736">
    <property type="entry name" value="EPTP"/>
    <property type="match status" value="5"/>
</dbReference>
<sequence length="510" mass="58579">GHPTKFYLIPLDLLSFVLERDTSKLVPGVHMKQVGGVRGVHFSSPHTSMSFPSSQLLVNCELFPREFSIVVTLKVSSSSAKREASRVKSAERGRLLLGLRLSRELGLERLCSEQLQGQLWFHPLRRSLYLCDGTVWITLLEDRKRLDYLLEHQVLSTSSETHDIEVFQVPGMGLMAAMAHRSAASGSAVYLWNHTGFRLYQNITTYGALAWRHFIMGKKVFLVVSNCGGGPDEHFNKESLMDFSVIYKWSKHKKQFVRFQTLQTHCARDWEAFKINRMTYLAVANHRQGNNNHTIDSVIYKWNRLTKTFEVHQMLPTLGAYDWEFFTVGPYHFLVVANAFDGVTTFVDSVIYIWIDGSFQVFQTIKTFCATDWEMFQIGSRVFLVVANGHKLHVNGPSQYAINSTIYELNIIGKLFVRFQDIVTYSAVDWEFFSLGEEYFLVVANSFNGESYSLNSIIYRWQGYEGFVPVHWLPTIGCSDWEFFSSKGESYLIYSSAKLPISKVFKLKTY</sequence>
<evidence type="ECO:0000256" key="2">
    <source>
        <dbReference type="ARBA" id="ARBA00022737"/>
    </source>
</evidence>
<proteinExistence type="predicted"/>
<evidence type="ECO:0000256" key="1">
    <source>
        <dbReference type="ARBA" id="ARBA00022729"/>
    </source>
</evidence>
<organism evidence="3 4">
    <name type="scientific">Mola mola</name>
    <name type="common">Ocean sunfish</name>
    <name type="synonym">Tetraodon mola</name>
    <dbReference type="NCBI Taxonomy" id="94237"/>
    <lineage>
        <taxon>Eukaryota</taxon>
        <taxon>Metazoa</taxon>
        <taxon>Chordata</taxon>
        <taxon>Craniata</taxon>
        <taxon>Vertebrata</taxon>
        <taxon>Euteleostomi</taxon>
        <taxon>Actinopterygii</taxon>
        <taxon>Neopterygii</taxon>
        <taxon>Teleostei</taxon>
        <taxon>Neoteleostei</taxon>
        <taxon>Acanthomorphata</taxon>
        <taxon>Eupercaria</taxon>
        <taxon>Tetraodontiformes</taxon>
        <taxon>Molidae</taxon>
        <taxon>Mola</taxon>
    </lineage>
</organism>
<dbReference type="GO" id="GO:0007165">
    <property type="term" value="P:signal transduction"/>
    <property type="evidence" value="ECO:0007669"/>
    <property type="project" value="TreeGrafter"/>
</dbReference>
<accession>A0A3Q3WHL5</accession>
<keyword evidence="4" id="KW-1185">Reference proteome</keyword>
<reference evidence="3" key="2">
    <citation type="submission" date="2025-09" db="UniProtKB">
        <authorList>
            <consortium name="Ensembl"/>
        </authorList>
    </citation>
    <scope>IDENTIFICATION</scope>
</reference>
<dbReference type="AlphaFoldDB" id="A0A3Q3WHL5"/>
<dbReference type="Ensembl" id="ENSMMOT00000011890.1">
    <property type="protein sequence ID" value="ENSMMOP00000011692.1"/>
    <property type="gene ID" value="ENSMMOG00000008980.1"/>
</dbReference>
<dbReference type="PROSITE" id="PS50912">
    <property type="entry name" value="EAR"/>
    <property type="match status" value="6"/>
</dbReference>
<dbReference type="InterPro" id="IPR005492">
    <property type="entry name" value="EPTP"/>
</dbReference>
<name>A0A3Q3WHL5_MOLML</name>
<reference evidence="3" key="1">
    <citation type="submission" date="2025-08" db="UniProtKB">
        <authorList>
            <consortium name="Ensembl"/>
        </authorList>
    </citation>
    <scope>IDENTIFICATION</scope>
</reference>
<evidence type="ECO:0000313" key="3">
    <source>
        <dbReference type="Ensembl" id="ENSMMOP00000011692.1"/>
    </source>
</evidence>